<dbReference type="CDD" id="cd18787">
    <property type="entry name" value="SF2_C_DEAD"/>
    <property type="match status" value="1"/>
</dbReference>
<dbReference type="InterPro" id="IPR014014">
    <property type="entry name" value="RNA_helicase_DEAD_Q_motif"/>
</dbReference>
<dbReference type="PROSITE" id="PS51194">
    <property type="entry name" value="HELICASE_CTER"/>
    <property type="match status" value="1"/>
</dbReference>
<feature type="short sequence motif" description="Q motif" evidence="11">
    <location>
        <begin position="129"/>
        <end position="157"/>
    </location>
</feature>
<evidence type="ECO:0000256" key="6">
    <source>
        <dbReference type="ARBA" id="ARBA00022806"/>
    </source>
</evidence>
<dbReference type="InterPro" id="IPR001650">
    <property type="entry name" value="Helicase_C-like"/>
</dbReference>
<feature type="region of interest" description="Disordered" evidence="13">
    <location>
        <begin position="1"/>
        <end position="33"/>
    </location>
</feature>
<dbReference type="InterPro" id="IPR050079">
    <property type="entry name" value="DEAD_box_RNA_helicase"/>
</dbReference>
<dbReference type="InParanoid" id="A0A409VKL2"/>
<dbReference type="PANTHER" id="PTHR47959:SF1">
    <property type="entry name" value="ATP-DEPENDENT RNA HELICASE DBPA"/>
    <property type="match status" value="1"/>
</dbReference>
<dbReference type="GO" id="GO:0010467">
    <property type="term" value="P:gene expression"/>
    <property type="evidence" value="ECO:0007669"/>
    <property type="project" value="UniProtKB-ARBA"/>
</dbReference>
<dbReference type="GO" id="GO:0003724">
    <property type="term" value="F:RNA helicase activity"/>
    <property type="evidence" value="ECO:0007669"/>
    <property type="project" value="UniProtKB-EC"/>
</dbReference>
<keyword evidence="7 12" id="KW-0067">ATP-binding</keyword>
<evidence type="ECO:0000256" key="12">
    <source>
        <dbReference type="RuleBase" id="RU000492"/>
    </source>
</evidence>
<evidence type="ECO:0000256" key="1">
    <source>
        <dbReference type="ARBA" id="ARBA00004123"/>
    </source>
</evidence>
<dbReference type="EC" id="3.6.4.13" evidence="2"/>
<keyword evidence="8" id="KW-0694">RNA-binding</keyword>
<accession>A0A409VKL2</accession>
<dbReference type="PANTHER" id="PTHR47959">
    <property type="entry name" value="ATP-DEPENDENT RNA HELICASE RHLE-RELATED"/>
    <property type="match status" value="1"/>
</dbReference>
<evidence type="ECO:0000256" key="3">
    <source>
        <dbReference type="ARBA" id="ARBA00022517"/>
    </source>
</evidence>
<comment type="subcellular location">
    <subcellularLocation>
        <location evidence="1">Nucleus</location>
    </subcellularLocation>
</comment>
<protein>
    <recommendedName>
        <fullName evidence="2">RNA helicase</fullName>
        <ecNumber evidence="2">3.6.4.13</ecNumber>
    </recommendedName>
</protein>
<dbReference type="SUPFAM" id="SSF52540">
    <property type="entry name" value="P-loop containing nucleoside triphosphate hydrolases"/>
    <property type="match status" value="1"/>
</dbReference>
<dbReference type="OrthoDB" id="4310724at2759"/>
<evidence type="ECO:0000259" key="14">
    <source>
        <dbReference type="PROSITE" id="PS51192"/>
    </source>
</evidence>
<dbReference type="Proteomes" id="UP000284706">
    <property type="component" value="Unassembled WGS sequence"/>
</dbReference>
<dbReference type="SMART" id="SM00490">
    <property type="entry name" value="HELICc"/>
    <property type="match status" value="1"/>
</dbReference>
<dbReference type="Pfam" id="PF00271">
    <property type="entry name" value="Helicase_C"/>
    <property type="match status" value="1"/>
</dbReference>
<dbReference type="STRING" id="231916.A0A409VKL2"/>
<feature type="domain" description="Helicase C-terminal" evidence="15">
    <location>
        <begin position="465"/>
        <end position="610"/>
    </location>
</feature>
<dbReference type="Gene3D" id="3.40.50.300">
    <property type="entry name" value="P-loop containing nucleotide triphosphate hydrolases"/>
    <property type="match status" value="2"/>
</dbReference>
<feature type="compositionally biased region" description="Basic residues" evidence="13">
    <location>
        <begin position="10"/>
        <end position="28"/>
    </location>
</feature>
<evidence type="ECO:0000256" key="7">
    <source>
        <dbReference type="ARBA" id="ARBA00022840"/>
    </source>
</evidence>
<name>A0A409VKL2_9AGAR</name>
<dbReference type="AlphaFoldDB" id="A0A409VKL2"/>
<dbReference type="InterPro" id="IPR014001">
    <property type="entry name" value="Helicase_ATP-bd"/>
</dbReference>
<evidence type="ECO:0000256" key="13">
    <source>
        <dbReference type="SAM" id="MobiDB-lite"/>
    </source>
</evidence>
<evidence type="ECO:0000259" key="16">
    <source>
        <dbReference type="PROSITE" id="PS51195"/>
    </source>
</evidence>
<dbReference type="PROSITE" id="PS00039">
    <property type="entry name" value="DEAD_ATP_HELICASE"/>
    <property type="match status" value="1"/>
</dbReference>
<evidence type="ECO:0000256" key="10">
    <source>
        <dbReference type="ARBA" id="ARBA00047984"/>
    </source>
</evidence>
<evidence type="ECO:0000256" key="5">
    <source>
        <dbReference type="ARBA" id="ARBA00022801"/>
    </source>
</evidence>
<evidence type="ECO:0000256" key="11">
    <source>
        <dbReference type="PROSITE-ProRule" id="PRU00552"/>
    </source>
</evidence>
<comment type="catalytic activity">
    <reaction evidence="10">
        <text>ATP + H2O = ADP + phosphate + H(+)</text>
        <dbReference type="Rhea" id="RHEA:13065"/>
        <dbReference type="ChEBI" id="CHEBI:15377"/>
        <dbReference type="ChEBI" id="CHEBI:15378"/>
        <dbReference type="ChEBI" id="CHEBI:30616"/>
        <dbReference type="ChEBI" id="CHEBI:43474"/>
        <dbReference type="ChEBI" id="CHEBI:456216"/>
        <dbReference type="EC" id="3.6.4.13"/>
    </reaction>
</comment>
<dbReference type="Pfam" id="PF00270">
    <property type="entry name" value="DEAD"/>
    <property type="match status" value="2"/>
</dbReference>
<dbReference type="PROSITE" id="PS51195">
    <property type="entry name" value="Q_MOTIF"/>
    <property type="match status" value="1"/>
</dbReference>
<dbReference type="GO" id="GO:0005524">
    <property type="term" value="F:ATP binding"/>
    <property type="evidence" value="ECO:0007669"/>
    <property type="project" value="UniProtKB-KW"/>
</dbReference>
<keyword evidence="6 12" id="KW-0347">Helicase</keyword>
<feature type="region of interest" description="Disordered" evidence="13">
    <location>
        <begin position="658"/>
        <end position="678"/>
    </location>
</feature>
<dbReference type="GO" id="GO:0042254">
    <property type="term" value="P:ribosome biogenesis"/>
    <property type="evidence" value="ECO:0007669"/>
    <property type="project" value="UniProtKB-KW"/>
</dbReference>
<evidence type="ECO:0000313" key="18">
    <source>
        <dbReference type="Proteomes" id="UP000284706"/>
    </source>
</evidence>
<keyword evidence="9" id="KW-0539">Nucleus</keyword>
<sequence>MPSSDVSRKAGLKRKLSNRLKTSSRKKFKVQERSADDLPWKTVRIPTEAGLQGGEGILELEEVEDVEVIYEATEGGRVAKFHVIENKTPRDEERDPDGDETGHAEAADNEPIIVEDLPEFDCKSAKLLPEWQEFPLHVKVKMALHSKGFSTPTAIQSASLPFSLSGRDVIGVAQTGSGKTLAYGLPILHHLVSRPRPSPSHKRPLRALILAPTRELALQVSSHLNDISYSMERLTNARLSGASTKEGSSMEGSPSEAETGKEANKPPPHVSVAAIVGGMSSQKQRRLLDRGVDILVATPGRLWDILQDDDELAQEIRNLRFLVLDEADRMIEAGHFAELENILRLTLKETQDEEIPDDTKTNSGAQQKAEDEEDSKRGVKDDLQTFVFSATLSKDLQRNLKKKFRPKGNKKHYKRDQAPATTLDDLLLRLDFRDPDPQVIDLSPAGGVVSTLQEAKIECLSGDKDLYLYYFLLRYPGKSLVFLSSIDGIRRLMPLVELLNIKAFPLHSQLEQRQRLKNLDRFTKTPNSVLLATDIAARGLDIPAVDHVIHFQIPRTADTYIHRNGRTARAMRKGFGMLMVAPDERRVVKVLLNSLGREETEIPEISVELSMLDKLKYRVQLAKKIEIAQHKVKKTKHDRNWIKETADVLGVELDSDFVSDSEDENKPSNKRRKAQDREMAAMKAELKDLLSQPLLAKGISAKYITSGARPIADDLLAGQYNETMLGLQKAEAGSEVAAVKQKKEAKVPKAAVKKEEMEEEWRGASTVE</sequence>
<feature type="region of interest" description="Disordered" evidence="13">
    <location>
        <begin position="353"/>
        <end position="378"/>
    </location>
</feature>
<keyword evidence="4 12" id="KW-0547">Nucleotide-binding</keyword>
<evidence type="ECO:0000259" key="15">
    <source>
        <dbReference type="PROSITE" id="PS51194"/>
    </source>
</evidence>
<keyword evidence="5 12" id="KW-0378">Hydrolase</keyword>
<dbReference type="PROSITE" id="PS51192">
    <property type="entry name" value="HELICASE_ATP_BIND_1"/>
    <property type="match status" value="1"/>
</dbReference>
<organism evidence="17 18">
    <name type="scientific">Gymnopilus dilepis</name>
    <dbReference type="NCBI Taxonomy" id="231916"/>
    <lineage>
        <taxon>Eukaryota</taxon>
        <taxon>Fungi</taxon>
        <taxon>Dikarya</taxon>
        <taxon>Basidiomycota</taxon>
        <taxon>Agaricomycotina</taxon>
        <taxon>Agaricomycetes</taxon>
        <taxon>Agaricomycetidae</taxon>
        <taxon>Agaricales</taxon>
        <taxon>Agaricineae</taxon>
        <taxon>Hymenogastraceae</taxon>
        <taxon>Gymnopilus</taxon>
    </lineage>
</organism>
<feature type="compositionally biased region" description="Polar residues" evidence="13">
    <location>
        <begin position="239"/>
        <end position="252"/>
    </location>
</feature>
<feature type="region of interest" description="Disordered" evidence="13">
    <location>
        <begin position="746"/>
        <end position="768"/>
    </location>
</feature>
<reference evidence="17 18" key="1">
    <citation type="journal article" date="2018" name="Evol. Lett.">
        <title>Horizontal gene cluster transfer increased hallucinogenic mushroom diversity.</title>
        <authorList>
            <person name="Reynolds H.T."/>
            <person name="Vijayakumar V."/>
            <person name="Gluck-Thaler E."/>
            <person name="Korotkin H.B."/>
            <person name="Matheny P.B."/>
            <person name="Slot J.C."/>
        </authorList>
    </citation>
    <scope>NUCLEOTIDE SEQUENCE [LARGE SCALE GENOMIC DNA]</scope>
    <source>
        <strain evidence="17 18">SRW20</strain>
    </source>
</reference>
<dbReference type="FunCoup" id="A0A409VKL2">
    <property type="interactions" value="489"/>
</dbReference>
<dbReference type="GO" id="GO:0005634">
    <property type="term" value="C:nucleus"/>
    <property type="evidence" value="ECO:0007669"/>
    <property type="project" value="UniProtKB-SubCell"/>
</dbReference>
<dbReference type="GO" id="GO:0005829">
    <property type="term" value="C:cytosol"/>
    <property type="evidence" value="ECO:0007669"/>
    <property type="project" value="TreeGrafter"/>
</dbReference>
<dbReference type="GO" id="GO:0016787">
    <property type="term" value="F:hydrolase activity"/>
    <property type="evidence" value="ECO:0007669"/>
    <property type="project" value="UniProtKB-KW"/>
</dbReference>
<evidence type="ECO:0000313" key="17">
    <source>
        <dbReference type="EMBL" id="PPQ66809.1"/>
    </source>
</evidence>
<gene>
    <name evidence="17" type="ORF">CVT26_009656</name>
</gene>
<feature type="region of interest" description="Disordered" evidence="13">
    <location>
        <begin position="239"/>
        <end position="270"/>
    </location>
</feature>
<keyword evidence="3" id="KW-0690">Ribosome biogenesis</keyword>
<evidence type="ECO:0000256" key="8">
    <source>
        <dbReference type="ARBA" id="ARBA00022884"/>
    </source>
</evidence>
<comment type="caution">
    <text evidence="17">The sequence shown here is derived from an EMBL/GenBank/DDBJ whole genome shotgun (WGS) entry which is preliminary data.</text>
</comment>
<feature type="domain" description="Helicase ATP-binding" evidence="14">
    <location>
        <begin position="160"/>
        <end position="410"/>
    </location>
</feature>
<feature type="domain" description="DEAD-box RNA helicase Q" evidence="16">
    <location>
        <begin position="129"/>
        <end position="157"/>
    </location>
</feature>
<comment type="similarity">
    <text evidence="12">Belongs to the DEAD box helicase family.</text>
</comment>
<evidence type="ECO:0000256" key="9">
    <source>
        <dbReference type="ARBA" id="ARBA00023242"/>
    </source>
</evidence>
<proteinExistence type="inferred from homology"/>
<evidence type="ECO:0000256" key="4">
    <source>
        <dbReference type="ARBA" id="ARBA00022741"/>
    </source>
</evidence>
<dbReference type="GO" id="GO:0003723">
    <property type="term" value="F:RNA binding"/>
    <property type="evidence" value="ECO:0007669"/>
    <property type="project" value="UniProtKB-KW"/>
</dbReference>
<dbReference type="EMBL" id="NHYE01005621">
    <property type="protein sequence ID" value="PPQ66809.1"/>
    <property type="molecule type" value="Genomic_DNA"/>
</dbReference>
<dbReference type="InterPro" id="IPR000629">
    <property type="entry name" value="RNA-helicase_DEAD-box_CS"/>
</dbReference>
<dbReference type="InterPro" id="IPR027417">
    <property type="entry name" value="P-loop_NTPase"/>
</dbReference>
<dbReference type="SMART" id="SM00487">
    <property type="entry name" value="DEXDc"/>
    <property type="match status" value="1"/>
</dbReference>
<evidence type="ECO:0000256" key="2">
    <source>
        <dbReference type="ARBA" id="ARBA00012552"/>
    </source>
</evidence>
<feature type="compositionally biased region" description="Basic and acidic residues" evidence="13">
    <location>
        <begin position="746"/>
        <end position="762"/>
    </location>
</feature>
<dbReference type="InterPro" id="IPR011545">
    <property type="entry name" value="DEAD/DEAH_box_helicase_dom"/>
</dbReference>
<feature type="region of interest" description="Disordered" evidence="13">
    <location>
        <begin position="85"/>
        <end position="110"/>
    </location>
</feature>
<keyword evidence="18" id="KW-1185">Reference proteome</keyword>